<feature type="binding site" evidence="5">
    <location>
        <position position="68"/>
    </location>
    <ligand>
        <name>S-adenosyl-L-methionine</name>
        <dbReference type="ChEBI" id="CHEBI:59789"/>
    </ligand>
</feature>
<evidence type="ECO:0000256" key="5">
    <source>
        <dbReference type="HAMAP-Rule" id="MF_00786"/>
    </source>
</evidence>
<feature type="binding site" evidence="5">
    <location>
        <position position="96"/>
    </location>
    <ligand>
        <name>S-adenosyl-L-methionine</name>
        <dbReference type="ChEBI" id="CHEBI:59789"/>
    </ligand>
</feature>
<dbReference type="EMBL" id="CP045483">
    <property type="protein sequence ID" value="QGR19148.1"/>
    <property type="molecule type" value="Genomic_DNA"/>
</dbReference>
<evidence type="ECO:0000256" key="2">
    <source>
        <dbReference type="ARBA" id="ARBA00022603"/>
    </source>
</evidence>
<evidence type="ECO:0000256" key="4">
    <source>
        <dbReference type="ARBA" id="ARBA00022691"/>
    </source>
</evidence>
<sequence>MRVPGIPDEEFIREEKIPMTKEEIRVLALSKARLFTGARFLDVGSGTGSVTVEAGLIVGDEGRVYAIEKDDLAYNLTLKNLQKFNVKNVVVIKGEAPDAISEINEQLDSVFIGGGSERIREIINAIDPKLKKGGRIVADAILLETAVNATNALLELGYKTEIIEIIVAKGMKTSKGYAMISRNPVFIIYGEKA</sequence>
<keyword evidence="3 5" id="KW-0808">Transferase</keyword>
<dbReference type="HAMAP" id="MF_00786">
    <property type="entry name" value="CbiT"/>
    <property type="match status" value="1"/>
</dbReference>
<protein>
    <recommendedName>
        <fullName evidence="5">Probable cobalt-precorrin-6B C(15)-methyltransferase (decarboxylating)</fullName>
        <ecNumber evidence="5">2.1.1.196</ecNumber>
    </recommendedName>
</protein>
<evidence type="ECO:0000256" key="1">
    <source>
        <dbReference type="ARBA" id="ARBA00022573"/>
    </source>
</evidence>
<evidence type="ECO:0000313" key="6">
    <source>
        <dbReference type="EMBL" id="QGR19148.1"/>
    </source>
</evidence>
<dbReference type="Gene3D" id="3.40.50.150">
    <property type="entry name" value="Vaccinia Virus protein VP39"/>
    <property type="match status" value="1"/>
</dbReference>
<dbReference type="InterPro" id="IPR023475">
    <property type="entry name" value="CbiT"/>
</dbReference>
<dbReference type="CDD" id="cd02440">
    <property type="entry name" value="AdoMet_MTases"/>
    <property type="match status" value="1"/>
</dbReference>
<dbReference type="KEGG" id="sazo:D1868_03590"/>
<dbReference type="Proteomes" id="UP000423396">
    <property type="component" value="Chromosome"/>
</dbReference>
<comment type="catalytic activity">
    <reaction evidence="5">
        <text>Co-precorrin-6B + S-adenosyl-L-methionine = Co-precorrin-7 + S-adenosyl-L-homocysteine + CO2</text>
        <dbReference type="Rhea" id="RHEA:36067"/>
        <dbReference type="ChEBI" id="CHEBI:16526"/>
        <dbReference type="ChEBI" id="CHEBI:57856"/>
        <dbReference type="ChEBI" id="CHEBI:59789"/>
        <dbReference type="ChEBI" id="CHEBI:70791"/>
        <dbReference type="ChEBI" id="CHEBI:72780"/>
        <dbReference type="EC" id="2.1.1.196"/>
    </reaction>
</comment>
<dbReference type="OrthoDB" id="6027at2157"/>
<dbReference type="Pfam" id="PF01135">
    <property type="entry name" value="PCMT"/>
    <property type="match status" value="1"/>
</dbReference>
<comment type="pathway">
    <text evidence="5">Cofactor biosynthesis; adenosylcobalamin biosynthesis; cob(II)yrinate a,c-diamide from sirohydrochlorin (anaerobic route): step 8/10.</text>
</comment>
<dbReference type="NCBIfam" id="TIGR02469">
    <property type="entry name" value="CbiT"/>
    <property type="match status" value="1"/>
</dbReference>
<dbReference type="RefSeq" id="WP_156005635.1">
    <property type="nucleotide sequence ID" value="NZ_CP045483.1"/>
</dbReference>
<accession>A0A650CN03</accession>
<dbReference type="GO" id="GO:0032259">
    <property type="term" value="P:methylation"/>
    <property type="evidence" value="ECO:0007669"/>
    <property type="project" value="UniProtKB-KW"/>
</dbReference>
<dbReference type="UniPathway" id="UPA00148">
    <property type="reaction ID" value="UER00229"/>
</dbReference>
<dbReference type="SUPFAM" id="SSF53335">
    <property type="entry name" value="S-adenosyl-L-methionine-dependent methyltransferases"/>
    <property type="match status" value="1"/>
</dbReference>
<dbReference type="PANTHER" id="PTHR43182:SF1">
    <property type="entry name" value="COBALT-PRECORRIN-7 C(5)-METHYLTRANSFERASE"/>
    <property type="match status" value="1"/>
</dbReference>
<dbReference type="InterPro" id="IPR014008">
    <property type="entry name" value="Cbl_synth_MTase_CbiT"/>
</dbReference>
<evidence type="ECO:0000313" key="7">
    <source>
        <dbReference type="Proteomes" id="UP000423396"/>
    </source>
</evidence>
<feature type="binding site" evidence="5">
    <location>
        <begin position="44"/>
        <end position="48"/>
    </location>
    <ligand>
        <name>S-adenosyl-L-methionine</name>
        <dbReference type="ChEBI" id="CHEBI:59789"/>
    </ligand>
</feature>
<proteinExistence type="inferred from homology"/>
<evidence type="ECO:0000256" key="3">
    <source>
        <dbReference type="ARBA" id="ARBA00022679"/>
    </source>
</evidence>
<dbReference type="GO" id="GO:0019251">
    <property type="term" value="P:anaerobic cobalamin biosynthetic process"/>
    <property type="evidence" value="ECO:0007669"/>
    <property type="project" value="UniProtKB-UniRule"/>
</dbReference>
<organism evidence="6 7">
    <name type="scientific">Stygiolobus azoricus</name>
    <dbReference type="NCBI Taxonomy" id="41675"/>
    <lineage>
        <taxon>Archaea</taxon>
        <taxon>Thermoproteota</taxon>
        <taxon>Thermoprotei</taxon>
        <taxon>Sulfolobales</taxon>
        <taxon>Sulfolobaceae</taxon>
        <taxon>Stygiolobus</taxon>
    </lineage>
</organism>
<keyword evidence="4 5" id="KW-0949">S-adenosyl-L-methionine</keyword>
<name>A0A650CN03_9CREN</name>
<keyword evidence="7" id="KW-1185">Reference proteome</keyword>
<dbReference type="NCBIfam" id="NF001556">
    <property type="entry name" value="PRK00377.1"/>
    <property type="match status" value="1"/>
</dbReference>
<dbReference type="EC" id="2.1.1.196" evidence="5"/>
<keyword evidence="1 5" id="KW-0169">Cobalamin biosynthesis</keyword>
<gene>
    <name evidence="5 6" type="primary">cbiT</name>
    <name evidence="6" type="ORF">D1868_03590</name>
</gene>
<comment type="similarity">
    <text evidence="5">Belongs to the methyltransferase superfamily. Archaeal-type CbiT family.</text>
</comment>
<dbReference type="InterPro" id="IPR029063">
    <property type="entry name" value="SAM-dependent_MTases_sf"/>
</dbReference>
<dbReference type="InterPro" id="IPR050714">
    <property type="entry name" value="Cobalamin_biosynth_MTase"/>
</dbReference>
<feature type="binding site" evidence="5">
    <location>
        <position position="20"/>
    </location>
    <ligand>
        <name>S-adenosyl-L-methionine</name>
        <dbReference type="ChEBI" id="CHEBI:59789"/>
    </ligand>
</feature>
<dbReference type="PANTHER" id="PTHR43182">
    <property type="entry name" value="COBALT-PRECORRIN-6B C(15)-METHYLTRANSFERASE (DECARBOXYLATING)"/>
    <property type="match status" value="1"/>
</dbReference>
<dbReference type="GO" id="GO:0008276">
    <property type="term" value="F:protein methyltransferase activity"/>
    <property type="evidence" value="ECO:0007669"/>
    <property type="project" value="InterPro"/>
</dbReference>
<keyword evidence="2 5" id="KW-0489">Methyltransferase</keyword>
<reference evidence="6 7" key="1">
    <citation type="submission" date="2019-10" db="EMBL/GenBank/DDBJ databases">
        <title>Genome Sequences from Six Type Strain Members of the Archaeal Family Sulfolobaceae: Acidianus ambivalens, Acidianus infernus, Metallosphaera prunae, Stygiolobus azoricus, Sulfolobus metallicus, and Sulfurisphaera ohwakuensis.</title>
        <authorList>
            <person name="Counts J.A."/>
            <person name="Kelly R.M."/>
        </authorList>
    </citation>
    <scope>NUCLEOTIDE SEQUENCE [LARGE SCALE GENOMIC DNA]</scope>
    <source>
        <strain evidence="6 7">FC6</strain>
    </source>
</reference>
<dbReference type="GeneID" id="42798125"/>
<dbReference type="AlphaFoldDB" id="A0A650CN03"/>
<comment type="function">
    <text evidence="5">Catalyzes the methylation of C-15 in cobalt-precorrin-6B followed by the decarboxylation of C-12 to form cobalt-precorrin-7.</text>
</comment>